<evidence type="ECO:0000313" key="7">
    <source>
        <dbReference type="Proteomes" id="UP000288587"/>
    </source>
</evidence>
<gene>
    <name evidence="6" type="ORF">EOD73_15295</name>
</gene>
<accession>A0A3S2UDI9</accession>
<comment type="subcellular location">
    <subcellularLocation>
        <location evidence="1">Membrane</location>
        <topology evidence="1">Multi-pass membrane protein</topology>
    </subcellularLocation>
</comment>
<proteinExistence type="predicted"/>
<dbReference type="EMBL" id="SACM01000005">
    <property type="protein sequence ID" value="RVT82930.1"/>
    <property type="molecule type" value="Genomic_DNA"/>
</dbReference>
<evidence type="ECO:0000256" key="2">
    <source>
        <dbReference type="ARBA" id="ARBA00022692"/>
    </source>
</evidence>
<dbReference type="AlphaFoldDB" id="A0A3S2UDI9"/>
<dbReference type="Proteomes" id="UP000288587">
    <property type="component" value="Unassembled WGS sequence"/>
</dbReference>
<feature type="transmembrane region" description="Helical" evidence="5">
    <location>
        <begin position="85"/>
        <end position="106"/>
    </location>
</feature>
<feature type="transmembrane region" description="Helical" evidence="5">
    <location>
        <begin position="58"/>
        <end position="78"/>
    </location>
</feature>
<dbReference type="InterPro" id="IPR032808">
    <property type="entry name" value="DoxX"/>
</dbReference>
<dbReference type="Pfam" id="PF13564">
    <property type="entry name" value="DoxX_2"/>
    <property type="match status" value="1"/>
</dbReference>
<comment type="caution">
    <text evidence="6">The sequence shown here is derived from an EMBL/GenBank/DDBJ whole genome shotgun (WGS) entry which is preliminary data.</text>
</comment>
<evidence type="ECO:0000256" key="3">
    <source>
        <dbReference type="ARBA" id="ARBA00022989"/>
    </source>
</evidence>
<name>A0A3S2UDI9_9BURK</name>
<evidence type="ECO:0000313" key="6">
    <source>
        <dbReference type="EMBL" id="RVT82930.1"/>
    </source>
</evidence>
<keyword evidence="7" id="KW-1185">Reference proteome</keyword>
<feature type="transmembrane region" description="Helical" evidence="5">
    <location>
        <begin position="112"/>
        <end position="130"/>
    </location>
</feature>
<dbReference type="OrthoDB" id="3385086at2"/>
<keyword evidence="4 5" id="KW-0472">Membrane</keyword>
<dbReference type="RefSeq" id="WP_127683911.1">
    <property type="nucleotide sequence ID" value="NZ_SACM01000005.1"/>
</dbReference>
<protein>
    <submittedName>
        <fullName evidence="6">DoxX family protein</fullName>
    </submittedName>
</protein>
<feature type="transmembrane region" description="Helical" evidence="5">
    <location>
        <begin position="14"/>
        <end position="38"/>
    </location>
</feature>
<reference evidence="6 7" key="1">
    <citation type="submission" date="2019-01" db="EMBL/GenBank/DDBJ databases">
        <authorList>
            <person name="Chen W.-M."/>
        </authorList>
    </citation>
    <scope>NUCLEOTIDE SEQUENCE [LARGE SCALE GENOMIC DNA]</scope>
    <source>
        <strain evidence="6 7">CCP-18</strain>
    </source>
</reference>
<evidence type="ECO:0000256" key="5">
    <source>
        <dbReference type="SAM" id="Phobius"/>
    </source>
</evidence>
<organism evidence="6 7">
    <name type="scientific">Inhella crocodyli</name>
    <dbReference type="NCBI Taxonomy" id="2499851"/>
    <lineage>
        <taxon>Bacteria</taxon>
        <taxon>Pseudomonadati</taxon>
        <taxon>Pseudomonadota</taxon>
        <taxon>Betaproteobacteria</taxon>
        <taxon>Burkholderiales</taxon>
        <taxon>Sphaerotilaceae</taxon>
        <taxon>Inhella</taxon>
    </lineage>
</organism>
<keyword evidence="2 5" id="KW-0812">Transmembrane</keyword>
<evidence type="ECO:0000256" key="1">
    <source>
        <dbReference type="ARBA" id="ARBA00004141"/>
    </source>
</evidence>
<evidence type="ECO:0000256" key="4">
    <source>
        <dbReference type="ARBA" id="ARBA00023136"/>
    </source>
</evidence>
<keyword evidence="3 5" id="KW-1133">Transmembrane helix</keyword>
<sequence>MTTESLALARPRNLLGAGLWLAQGGLAFFLLWGAYMKLGMPLDEAAKMAPWVAAHPGLARFTGVVDLLGGLGIVLPALLRIWPVLSVWAAAGITALQVLAMGFHIVRGEAMVLPMNLVLLALAVFVLWGRTRARPFAAGR</sequence>
<dbReference type="GO" id="GO:0016020">
    <property type="term" value="C:membrane"/>
    <property type="evidence" value="ECO:0007669"/>
    <property type="project" value="UniProtKB-SubCell"/>
</dbReference>